<protein>
    <submittedName>
        <fullName evidence="1">Uncharacterized protein</fullName>
    </submittedName>
</protein>
<keyword evidence="2" id="KW-1185">Reference proteome</keyword>
<dbReference type="Proteomes" id="UP000270616">
    <property type="component" value="Unassembled WGS sequence"/>
</dbReference>
<organism evidence="1 2">
    <name type="scientific">Kocuria soli</name>
    <dbReference type="NCBI Taxonomy" id="2485125"/>
    <lineage>
        <taxon>Bacteria</taxon>
        <taxon>Bacillati</taxon>
        <taxon>Actinomycetota</taxon>
        <taxon>Actinomycetes</taxon>
        <taxon>Micrococcales</taxon>
        <taxon>Micrococcaceae</taxon>
        <taxon>Kocuria</taxon>
    </lineage>
</organism>
<evidence type="ECO:0000313" key="1">
    <source>
        <dbReference type="EMBL" id="ROZ61920.1"/>
    </source>
</evidence>
<proteinExistence type="predicted"/>
<reference evidence="1 2" key="1">
    <citation type="submission" date="2018-10" db="EMBL/GenBank/DDBJ databases">
        <title>Kocuria sp. M5W7-7, whole genome shotgun sequence.</title>
        <authorList>
            <person name="Tuo L."/>
        </authorList>
    </citation>
    <scope>NUCLEOTIDE SEQUENCE [LARGE SCALE GENOMIC DNA]</scope>
    <source>
        <strain evidence="1 2">M5W7-7</strain>
    </source>
</reference>
<sequence>MYTVPTGLPRFEDRHGALVADMLDRGLRPDQIRRRFLLLHPHESSALLDQLLVQLSPKYTADEAAAMTAFYTETQIRVGVELTVARIAGLEPDAEAACTLDETTFAAVEQLFSAFDPSGDTTRRILGRVAALRRSQADGCKYALAPNDYERMRTELGRQVGLEEAPAWPAPWPEVAYRLGNGLWNSALTSLGLEVPSRHGTEVDATGRNAAPDAAQEIQRLDDPGIGLITPYVPTEQIPESVWDELRDLIAQDLAELPWKSQLVLKYDRPVRGNSPSAWAGSGPEGLTCALSTTVSVPATSWPLDEAYFDEGDWEEPASWDRPWTAGPLDAVTAAERMIDGLRFGRLCEDPYRFRWGTSPDGLGGFDPVSATNVGRESLSVTDRPARGEVIPLHGR</sequence>
<evidence type="ECO:0000313" key="2">
    <source>
        <dbReference type="Proteomes" id="UP000270616"/>
    </source>
</evidence>
<dbReference type="EMBL" id="RKMF01000016">
    <property type="protein sequence ID" value="ROZ61920.1"/>
    <property type="molecule type" value="Genomic_DNA"/>
</dbReference>
<dbReference type="RefSeq" id="WP_123826286.1">
    <property type="nucleotide sequence ID" value="NZ_RKMF01000016.1"/>
</dbReference>
<accession>A0A3N4A171</accession>
<gene>
    <name evidence="1" type="ORF">EDL96_11580</name>
</gene>
<dbReference type="AlphaFoldDB" id="A0A3N4A171"/>
<comment type="caution">
    <text evidence="1">The sequence shown here is derived from an EMBL/GenBank/DDBJ whole genome shotgun (WGS) entry which is preliminary data.</text>
</comment>
<dbReference type="OrthoDB" id="3536621at2"/>
<name>A0A3N4A171_9MICC</name>